<feature type="transmembrane region" description="Helical" evidence="6">
    <location>
        <begin position="147"/>
        <end position="169"/>
    </location>
</feature>
<proteinExistence type="predicted"/>
<gene>
    <name evidence="8" type="ORF">LPTSP4_30630</name>
</gene>
<feature type="transmembrane region" description="Helical" evidence="6">
    <location>
        <begin position="264"/>
        <end position="283"/>
    </location>
</feature>
<dbReference type="RefSeq" id="WP_108977850.1">
    <property type="nucleotide sequence ID" value="NZ_BFBB01000008.1"/>
</dbReference>
<evidence type="ECO:0000259" key="7">
    <source>
        <dbReference type="PROSITE" id="PS50850"/>
    </source>
</evidence>
<feature type="domain" description="Major facilitator superfamily (MFS) profile" evidence="7">
    <location>
        <begin position="23"/>
        <end position="408"/>
    </location>
</feature>
<dbReference type="InterPro" id="IPR020846">
    <property type="entry name" value="MFS_dom"/>
</dbReference>
<name>A0A2P2E3Q6_9LEPT</name>
<dbReference type="Gene3D" id="1.20.1250.20">
    <property type="entry name" value="MFS general substrate transporter like domains"/>
    <property type="match status" value="1"/>
</dbReference>
<dbReference type="EMBL" id="BFBB01000008">
    <property type="protein sequence ID" value="GBF51525.1"/>
    <property type="molecule type" value="Genomic_DNA"/>
</dbReference>
<evidence type="ECO:0000256" key="3">
    <source>
        <dbReference type="ARBA" id="ARBA00022692"/>
    </source>
</evidence>
<dbReference type="PANTHER" id="PTHR43124">
    <property type="entry name" value="PURINE EFFLUX PUMP PBUE"/>
    <property type="match status" value="1"/>
</dbReference>
<sequence>MSAQSEGAPQNHTDSHVPKERIIILILALFQFFHILDFVIMMPLGPVFMKEFKINSAEFGLLVSAYTFSAGILGFLGAFFMDRFDRKNALLFVYFGFALGTLFCALAPNYEMLLAARILAGGFGGMIGALVLSIIGDIIPIFRRGKATGVVMSAFSLASVIGVPSGLYLANIWGWHFPFLALAILSFVLLPISYLALPEIRVHLSDKKEGEDKWLAIKTVFLRKTHYYAFAFTTLLMFGGFTVIPFLSPFLVSNVGLTTEQLPYIYFFGGMFTFFTSRMIGILSDTYGKFRVYLILAFASILPVLIITNLKPTPVWVVICITTLFMILVSGRMVPAFAMITSTVEPKIRGSFMSVNTAVQQVASGLASLLSGAILSQTATGTLLHYEIVGIISVFSLVLSVYVASFVKVNEKESAQ</sequence>
<dbReference type="GO" id="GO:0005886">
    <property type="term" value="C:plasma membrane"/>
    <property type="evidence" value="ECO:0007669"/>
    <property type="project" value="UniProtKB-SubCell"/>
</dbReference>
<evidence type="ECO:0000256" key="2">
    <source>
        <dbReference type="ARBA" id="ARBA00022475"/>
    </source>
</evidence>
<evidence type="ECO:0000313" key="9">
    <source>
        <dbReference type="Proteomes" id="UP000245133"/>
    </source>
</evidence>
<protein>
    <submittedName>
        <fullName evidence="8">Transporter, major facilitator family protein</fullName>
    </submittedName>
</protein>
<dbReference type="GO" id="GO:0022857">
    <property type="term" value="F:transmembrane transporter activity"/>
    <property type="evidence" value="ECO:0007669"/>
    <property type="project" value="InterPro"/>
</dbReference>
<feature type="transmembrane region" description="Helical" evidence="6">
    <location>
        <begin position="316"/>
        <end position="340"/>
    </location>
</feature>
<dbReference type="InterPro" id="IPR050189">
    <property type="entry name" value="MFS_Efflux_Transporters"/>
</dbReference>
<evidence type="ECO:0000256" key="5">
    <source>
        <dbReference type="ARBA" id="ARBA00023136"/>
    </source>
</evidence>
<feature type="transmembrane region" description="Helical" evidence="6">
    <location>
        <begin position="227"/>
        <end position="252"/>
    </location>
</feature>
<feature type="transmembrane region" description="Helical" evidence="6">
    <location>
        <begin position="175"/>
        <end position="197"/>
    </location>
</feature>
<dbReference type="InterPro" id="IPR011701">
    <property type="entry name" value="MFS"/>
</dbReference>
<evidence type="ECO:0000313" key="8">
    <source>
        <dbReference type="EMBL" id="GBF51525.1"/>
    </source>
</evidence>
<feature type="transmembrane region" description="Helical" evidence="6">
    <location>
        <begin position="290"/>
        <end position="310"/>
    </location>
</feature>
<organism evidence="8 9">
    <name type="scientific">Leptospira ryugenii</name>
    <dbReference type="NCBI Taxonomy" id="1917863"/>
    <lineage>
        <taxon>Bacteria</taxon>
        <taxon>Pseudomonadati</taxon>
        <taxon>Spirochaetota</taxon>
        <taxon>Spirochaetia</taxon>
        <taxon>Leptospirales</taxon>
        <taxon>Leptospiraceae</taxon>
        <taxon>Leptospira</taxon>
    </lineage>
</organism>
<feature type="transmembrane region" description="Helical" evidence="6">
    <location>
        <begin position="61"/>
        <end position="81"/>
    </location>
</feature>
<feature type="transmembrane region" description="Helical" evidence="6">
    <location>
        <begin position="352"/>
        <end position="376"/>
    </location>
</feature>
<dbReference type="Pfam" id="PF07690">
    <property type="entry name" value="MFS_1"/>
    <property type="match status" value="1"/>
</dbReference>
<keyword evidence="4 6" id="KW-1133">Transmembrane helix</keyword>
<dbReference type="Proteomes" id="UP000245133">
    <property type="component" value="Unassembled WGS sequence"/>
</dbReference>
<dbReference type="InterPro" id="IPR036259">
    <property type="entry name" value="MFS_trans_sf"/>
</dbReference>
<evidence type="ECO:0000256" key="4">
    <source>
        <dbReference type="ARBA" id="ARBA00022989"/>
    </source>
</evidence>
<keyword evidence="9" id="KW-1185">Reference proteome</keyword>
<dbReference type="PANTHER" id="PTHR43124:SF3">
    <property type="entry name" value="CHLORAMPHENICOL EFFLUX PUMP RV0191"/>
    <property type="match status" value="1"/>
</dbReference>
<feature type="transmembrane region" description="Helical" evidence="6">
    <location>
        <begin position="114"/>
        <end position="135"/>
    </location>
</feature>
<evidence type="ECO:0000256" key="1">
    <source>
        <dbReference type="ARBA" id="ARBA00004651"/>
    </source>
</evidence>
<dbReference type="PROSITE" id="PS50850">
    <property type="entry name" value="MFS"/>
    <property type="match status" value="1"/>
</dbReference>
<dbReference type="CDD" id="cd17324">
    <property type="entry name" value="MFS_NepI_like"/>
    <property type="match status" value="1"/>
</dbReference>
<dbReference type="SUPFAM" id="SSF103473">
    <property type="entry name" value="MFS general substrate transporter"/>
    <property type="match status" value="1"/>
</dbReference>
<evidence type="ECO:0000256" key="6">
    <source>
        <dbReference type="SAM" id="Phobius"/>
    </source>
</evidence>
<dbReference type="OrthoDB" id="337363at2"/>
<accession>A0A2P2E3Q6</accession>
<keyword evidence="2" id="KW-1003">Cell membrane</keyword>
<dbReference type="AlphaFoldDB" id="A0A2P2E3Q6"/>
<keyword evidence="5 6" id="KW-0472">Membrane</keyword>
<feature type="transmembrane region" description="Helical" evidence="6">
    <location>
        <begin position="88"/>
        <end position="108"/>
    </location>
</feature>
<comment type="subcellular location">
    <subcellularLocation>
        <location evidence="1">Cell membrane</location>
        <topology evidence="1">Multi-pass membrane protein</topology>
    </subcellularLocation>
</comment>
<reference evidence="8 9" key="1">
    <citation type="submission" date="2018-02" db="EMBL/GenBank/DDBJ databases">
        <title>Novel Leptospira species isolated from soil and water in Japan.</title>
        <authorList>
            <person name="Nakao R."/>
            <person name="Masuzawa T."/>
        </authorList>
    </citation>
    <scope>NUCLEOTIDE SEQUENCE [LARGE SCALE GENOMIC DNA]</scope>
    <source>
        <strain evidence="8 9">YH101</strain>
    </source>
</reference>
<comment type="caution">
    <text evidence="8">The sequence shown here is derived from an EMBL/GenBank/DDBJ whole genome shotgun (WGS) entry which is preliminary data.</text>
</comment>
<feature type="transmembrane region" description="Helical" evidence="6">
    <location>
        <begin position="22"/>
        <end position="41"/>
    </location>
</feature>
<keyword evidence="3 6" id="KW-0812">Transmembrane</keyword>
<feature type="transmembrane region" description="Helical" evidence="6">
    <location>
        <begin position="388"/>
        <end position="407"/>
    </location>
</feature>